<keyword evidence="5" id="KW-0677">Repeat</keyword>
<sequence length="297" mass="32528">MLGELSYLILKNNNFEGKIPIQLCKLQKLSLIDLSQNHLSGHIPSCLNITTFDEANKVDLFIPSASAASSPPAPPVAYSPLAPPVASSPYPSPHAESPSQTGSKDDEPVYFTTKNVMYCYKGRLLTYMSGIDLSCNKLTDEIPHEIGHLNKIHVLNLSHNFFVGQIPSTFSKLDQIESLDLSYNKLSGNIPPQLVQLHYLSIFRVAYNNLSGKTPKRVGQFGTFDESSYQGNPLLCGEPMKSCPAASPPTLIQEGLTQGREDDGFIDMGVFYPFPDSALLLLAAAPEIPPPSRRHQL</sequence>
<comment type="similarity">
    <text evidence="2">Belongs to the RLP family.</text>
</comment>
<feature type="region of interest" description="Disordered" evidence="10">
    <location>
        <begin position="87"/>
        <end position="107"/>
    </location>
</feature>
<keyword evidence="8" id="KW-0675">Receptor</keyword>
<dbReference type="InterPro" id="IPR032675">
    <property type="entry name" value="LRR_dom_sf"/>
</dbReference>
<dbReference type="AlphaFoldDB" id="A0AAV5M848"/>
<protein>
    <submittedName>
        <fullName evidence="11">Uncharacterized protein</fullName>
    </submittedName>
</protein>
<comment type="subcellular location">
    <subcellularLocation>
        <location evidence="1">Membrane</location>
        <topology evidence="1">Single-pass membrane protein</topology>
    </subcellularLocation>
</comment>
<keyword evidence="4" id="KW-0812">Transmembrane</keyword>
<proteinExistence type="inferred from homology"/>
<dbReference type="Gene3D" id="3.80.10.10">
    <property type="entry name" value="Ribonuclease Inhibitor"/>
    <property type="match status" value="1"/>
</dbReference>
<comment type="caution">
    <text evidence="11">The sequence shown here is derived from an EMBL/GenBank/DDBJ whole genome shotgun (WGS) entry which is preliminary data.</text>
</comment>
<keyword evidence="12" id="KW-1185">Reference proteome</keyword>
<dbReference type="Proteomes" id="UP001054252">
    <property type="component" value="Unassembled WGS sequence"/>
</dbReference>
<evidence type="ECO:0000256" key="10">
    <source>
        <dbReference type="SAM" id="MobiDB-lite"/>
    </source>
</evidence>
<keyword evidence="6" id="KW-1133">Transmembrane helix</keyword>
<dbReference type="InterPro" id="IPR051502">
    <property type="entry name" value="RLP_Defense_Trigger"/>
</dbReference>
<dbReference type="PANTHER" id="PTHR48062">
    <property type="entry name" value="RECEPTOR-LIKE PROTEIN 14"/>
    <property type="match status" value="1"/>
</dbReference>
<dbReference type="EMBL" id="BPVZ01000189">
    <property type="protein sequence ID" value="GKV45056.1"/>
    <property type="molecule type" value="Genomic_DNA"/>
</dbReference>
<name>A0AAV5M848_9ROSI</name>
<keyword evidence="9" id="KW-0325">Glycoprotein</keyword>
<evidence type="ECO:0000256" key="4">
    <source>
        <dbReference type="ARBA" id="ARBA00022692"/>
    </source>
</evidence>
<keyword evidence="3" id="KW-0433">Leucine-rich repeat</keyword>
<accession>A0AAV5M848</accession>
<evidence type="ECO:0000256" key="3">
    <source>
        <dbReference type="ARBA" id="ARBA00022614"/>
    </source>
</evidence>
<dbReference type="GO" id="GO:0016020">
    <property type="term" value="C:membrane"/>
    <property type="evidence" value="ECO:0007669"/>
    <property type="project" value="UniProtKB-SubCell"/>
</dbReference>
<evidence type="ECO:0000256" key="9">
    <source>
        <dbReference type="ARBA" id="ARBA00023180"/>
    </source>
</evidence>
<evidence type="ECO:0000256" key="6">
    <source>
        <dbReference type="ARBA" id="ARBA00022989"/>
    </source>
</evidence>
<reference evidence="11 12" key="1">
    <citation type="journal article" date="2021" name="Commun. Biol.">
        <title>The genome of Shorea leprosula (Dipterocarpaceae) highlights the ecological relevance of drought in aseasonal tropical rainforests.</title>
        <authorList>
            <person name="Ng K.K.S."/>
            <person name="Kobayashi M.J."/>
            <person name="Fawcett J.A."/>
            <person name="Hatakeyama M."/>
            <person name="Paape T."/>
            <person name="Ng C.H."/>
            <person name="Ang C.C."/>
            <person name="Tnah L.H."/>
            <person name="Lee C.T."/>
            <person name="Nishiyama T."/>
            <person name="Sese J."/>
            <person name="O'Brien M.J."/>
            <person name="Copetti D."/>
            <person name="Mohd Noor M.I."/>
            <person name="Ong R.C."/>
            <person name="Putra M."/>
            <person name="Sireger I.Z."/>
            <person name="Indrioko S."/>
            <person name="Kosugi Y."/>
            <person name="Izuno A."/>
            <person name="Isagi Y."/>
            <person name="Lee S.L."/>
            <person name="Shimizu K.K."/>
        </authorList>
    </citation>
    <scope>NUCLEOTIDE SEQUENCE [LARGE SCALE GENOMIC DNA]</scope>
    <source>
        <strain evidence="11">214</strain>
    </source>
</reference>
<dbReference type="FunFam" id="3.80.10.10:FF:000111">
    <property type="entry name" value="LRR receptor-like serine/threonine-protein kinase ERECTA"/>
    <property type="match status" value="1"/>
</dbReference>
<evidence type="ECO:0000256" key="7">
    <source>
        <dbReference type="ARBA" id="ARBA00023136"/>
    </source>
</evidence>
<evidence type="ECO:0000256" key="1">
    <source>
        <dbReference type="ARBA" id="ARBA00004167"/>
    </source>
</evidence>
<dbReference type="InterPro" id="IPR001611">
    <property type="entry name" value="Leu-rich_rpt"/>
</dbReference>
<evidence type="ECO:0000256" key="2">
    <source>
        <dbReference type="ARBA" id="ARBA00009592"/>
    </source>
</evidence>
<evidence type="ECO:0000256" key="8">
    <source>
        <dbReference type="ARBA" id="ARBA00023170"/>
    </source>
</evidence>
<dbReference type="SUPFAM" id="SSF52058">
    <property type="entry name" value="L domain-like"/>
    <property type="match status" value="1"/>
</dbReference>
<dbReference type="Pfam" id="PF00560">
    <property type="entry name" value="LRR_1"/>
    <property type="match status" value="5"/>
</dbReference>
<dbReference type="PRINTS" id="PR00019">
    <property type="entry name" value="LEURICHRPT"/>
</dbReference>
<evidence type="ECO:0000313" key="12">
    <source>
        <dbReference type="Proteomes" id="UP001054252"/>
    </source>
</evidence>
<keyword evidence="7" id="KW-0472">Membrane</keyword>
<dbReference type="PANTHER" id="PTHR48062:SF21">
    <property type="entry name" value="RECEPTOR-LIKE PROTEIN 12"/>
    <property type="match status" value="1"/>
</dbReference>
<evidence type="ECO:0000256" key="5">
    <source>
        <dbReference type="ARBA" id="ARBA00022737"/>
    </source>
</evidence>
<evidence type="ECO:0000313" key="11">
    <source>
        <dbReference type="EMBL" id="GKV45056.1"/>
    </source>
</evidence>
<gene>
    <name evidence="11" type="ORF">SLEP1_g52182</name>
</gene>
<organism evidence="11 12">
    <name type="scientific">Rubroshorea leprosula</name>
    <dbReference type="NCBI Taxonomy" id="152421"/>
    <lineage>
        <taxon>Eukaryota</taxon>
        <taxon>Viridiplantae</taxon>
        <taxon>Streptophyta</taxon>
        <taxon>Embryophyta</taxon>
        <taxon>Tracheophyta</taxon>
        <taxon>Spermatophyta</taxon>
        <taxon>Magnoliopsida</taxon>
        <taxon>eudicotyledons</taxon>
        <taxon>Gunneridae</taxon>
        <taxon>Pentapetalae</taxon>
        <taxon>rosids</taxon>
        <taxon>malvids</taxon>
        <taxon>Malvales</taxon>
        <taxon>Dipterocarpaceae</taxon>
        <taxon>Rubroshorea</taxon>
    </lineage>
</organism>